<evidence type="ECO:0000313" key="4">
    <source>
        <dbReference type="Proteomes" id="UP000799438"/>
    </source>
</evidence>
<evidence type="ECO:0000256" key="1">
    <source>
        <dbReference type="SAM" id="MobiDB-lite"/>
    </source>
</evidence>
<dbReference type="EMBL" id="ML995526">
    <property type="protein sequence ID" value="KAF2136288.1"/>
    <property type="molecule type" value="Genomic_DNA"/>
</dbReference>
<reference evidence="3" key="1">
    <citation type="journal article" date="2020" name="Stud. Mycol.">
        <title>101 Dothideomycetes genomes: a test case for predicting lifestyles and emergence of pathogens.</title>
        <authorList>
            <person name="Haridas S."/>
            <person name="Albert R."/>
            <person name="Binder M."/>
            <person name="Bloem J."/>
            <person name="Labutti K."/>
            <person name="Salamov A."/>
            <person name="Andreopoulos B."/>
            <person name="Baker S."/>
            <person name="Barry K."/>
            <person name="Bills G."/>
            <person name="Bluhm B."/>
            <person name="Cannon C."/>
            <person name="Castanera R."/>
            <person name="Culley D."/>
            <person name="Daum C."/>
            <person name="Ezra D."/>
            <person name="Gonzalez J."/>
            <person name="Henrissat B."/>
            <person name="Kuo A."/>
            <person name="Liang C."/>
            <person name="Lipzen A."/>
            <person name="Lutzoni F."/>
            <person name="Magnuson J."/>
            <person name="Mondo S."/>
            <person name="Nolan M."/>
            <person name="Ohm R."/>
            <person name="Pangilinan J."/>
            <person name="Park H.-J."/>
            <person name="Ramirez L."/>
            <person name="Alfaro M."/>
            <person name="Sun H."/>
            <person name="Tritt A."/>
            <person name="Yoshinaga Y."/>
            <person name="Zwiers L.-H."/>
            <person name="Turgeon B."/>
            <person name="Goodwin S."/>
            <person name="Spatafora J."/>
            <person name="Crous P."/>
            <person name="Grigoriev I."/>
        </authorList>
    </citation>
    <scope>NUCLEOTIDE SEQUENCE</scope>
    <source>
        <strain evidence="3">CBS 121167</strain>
    </source>
</reference>
<keyword evidence="4" id="KW-1185">Reference proteome</keyword>
<name>A0A6A6AYF7_9PEZI</name>
<proteinExistence type="predicted"/>
<gene>
    <name evidence="3" type="ORF">K452DRAFT_313317</name>
</gene>
<keyword evidence="2" id="KW-0812">Transmembrane</keyword>
<feature type="compositionally biased region" description="Basic and acidic residues" evidence="1">
    <location>
        <begin position="123"/>
        <end position="139"/>
    </location>
</feature>
<protein>
    <submittedName>
        <fullName evidence="3">Uncharacterized protein</fullName>
    </submittedName>
</protein>
<dbReference type="GeneID" id="54301146"/>
<evidence type="ECO:0000313" key="3">
    <source>
        <dbReference type="EMBL" id="KAF2136288.1"/>
    </source>
</evidence>
<keyword evidence="2" id="KW-1133">Transmembrane helix</keyword>
<feature type="compositionally biased region" description="Low complexity" evidence="1">
    <location>
        <begin position="144"/>
        <end position="157"/>
    </location>
</feature>
<dbReference type="RefSeq" id="XP_033392006.1">
    <property type="nucleotide sequence ID" value="XM_033543649.1"/>
</dbReference>
<organism evidence="3 4">
    <name type="scientific">Aplosporella prunicola CBS 121167</name>
    <dbReference type="NCBI Taxonomy" id="1176127"/>
    <lineage>
        <taxon>Eukaryota</taxon>
        <taxon>Fungi</taxon>
        <taxon>Dikarya</taxon>
        <taxon>Ascomycota</taxon>
        <taxon>Pezizomycotina</taxon>
        <taxon>Dothideomycetes</taxon>
        <taxon>Dothideomycetes incertae sedis</taxon>
        <taxon>Botryosphaeriales</taxon>
        <taxon>Aplosporellaceae</taxon>
        <taxon>Aplosporella</taxon>
    </lineage>
</organism>
<feature type="region of interest" description="Disordered" evidence="1">
    <location>
        <begin position="123"/>
        <end position="164"/>
    </location>
</feature>
<keyword evidence="2" id="KW-0472">Membrane</keyword>
<feature type="transmembrane region" description="Helical" evidence="2">
    <location>
        <begin position="49"/>
        <end position="70"/>
    </location>
</feature>
<accession>A0A6A6AYF7</accession>
<sequence length="190" mass="20671">MSPPQQLQLQLHPRYDPFDSSKPAGGTGVLPPLPNGVSAHNTSKIMRSVVLYAVVPLAVIALVLLSLFFVGRWYAKKNPEAADCSPAALVRKMLRVAWWKVIRKEGKGPTPDFEKDVEAQKGIDEKAGKSETDSFETKSLEAGSLDSKSIDSVSVDSKTTHPKSSIDITSIGIVRIDTRSVEAERLEAKT</sequence>
<dbReference type="Proteomes" id="UP000799438">
    <property type="component" value="Unassembled WGS sequence"/>
</dbReference>
<dbReference type="AlphaFoldDB" id="A0A6A6AYF7"/>
<evidence type="ECO:0000256" key="2">
    <source>
        <dbReference type="SAM" id="Phobius"/>
    </source>
</evidence>